<dbReference type="PANTHER" id="PTHR24189">
    <property type="entry name" value="MYOTROPHIN"/>
    <property type="match status" value="1"/>
</dbReference>
<dbReference type="PANTHER" id="PTHR24189:SF50">
    <property type="entry name" value="ANKYRIN REPEAT AND SOCS BOX PROTEIN 2"/>
    <property type="match status" value="1"/>
</dbReference>
<accession>A0A136IKV6</accession>
<dbReference type="InterPro" id="IPR036770">
    <property type="entry name" value="Ankyrin_rpt-contain_sf"/>
</dbReference>
<dbReference type="Pfam" id="PF12796">
    <property type="entry name" value="Ank_2"/>
    <property type="match status" value="1"/>
</dbReference>
<dbReference type="OrthoDB" id="341259at2759"/>
<dbReference type="SUPFAM" id="SSF48403">
    <property type="entry name" value="Ankyrin repeat"/>
    <property type="match status" value="1"/>
</dbReference>
<evidence type="ECO:0000256" key="1">
    <source>
        <dbReference type="ARBA" id="ARBA00022737"/>
    </source>
</evidence>
<reference evidence="6" key="1">
    <citation type="submission" date="2016-02" db="EMBL/GenBank/DDBJ databases">
        <title>Draft genome sequence of Microdochium bolleyi, a fungal endophyte of beachgrass.</title>
        <authorList>
            <consortium name="DOE Joint Genome Institute"/>
            <person name="David A.S."/>
            <person name="May G."/>
            <person name="Haridas S."/>
            <person name="Lim J."/>
            <person name="Wang M."/>
            <person name="Labutti K."/>
            <person name="Lipzen A."/>
            <person name="Barry K."/>
            <person name="Grigoriev I.V."/>
        </authorList>
    </citation>
    <scope>NUCLEOTIDE SEQUENCE [LARGE SCALE GENOMIC DNA]</scope>
    <source>
        <strain evidence="6">J235TASD1</strain>
    </source>
</reference>
<sequence>MAQADRAAVQWWDATLVYVRCPACGKIHQHGFSGDYEVAHRRLSHCNPPTEDDYQYEFKFPFSTVSGRADYEVDKERGLFIAAGADLCDYFHDSDDGSGLPDFLPGVIDSRKWSEATEMIHFTESQSGIPGGYSAKLVLHHETGDLDWINEGDGTLIGGTTNAQEIRGSGKTALALAACEEYPNIVELLLQKKAHANARDLDGRTPLMEAALWGRLGNVQTLLKYGAEKHPECVRRGRRLRAIDFAKPDASNSDERWRRAGGSHQIYKEDTFQRDLDRRAITRLLDDRSVDLPDEHDAPILKGFAFSRSPSNQNLLTLFAQFDVPSTSKTISVLLRSDSLPPIAAMSGWRHNEGSFSNIHVGGRDYTDEVLRLSEQLGHNLNQHNFDQNIPGQYYACHAEKQLAAYFINRHVFLSDHGYSNEGPNLETLAEAQPSVSLKSATILVCRPICGDCSSFIELVNSALGLRISLVHRCLEPGCASCNGDWR</sequence>
<dbReference type="Gene3D" id="1.25.40.20">
    <property type="entry name" value="Ankyrin repeat-containing domain"/>
    <property type="match status" value="1"/>
</dbReference>
<dbReference type="GO" id="GO:0005634">
    <property type="term" value="C:nucleus"/>
    <property type="evidence" value="ECO:0007669"/>
    <property type="project" value="TreeGrafter"/>
</dbReference>
<protein>
    <submittedName>
        <fullName evidence="5">DYW family of nucleic acid deaminases-domain-containing protein</fullName>
    </submittedName>
</protein>
<dbReference type="AlphaFoldDB" id="A0A136IKV6"/>
<evidence type="ECO:0000256" key="3">
    <source>
        <dbReference type="PROSITE-ProRule" id="PRU00023"/>
    </source>
</evidence>
<evidence type="ECO:0000256" key="2">
    <source>
        <dbReference type="ARBA" id="ARBA00023043"/>
    </source>
</evidence>
<dbReference type="Proteomes" id="UP000070501">
    <property type="component" value="Unassembled WGS sequence"/>
</dbReference>
<dbReference type="InParanoid" id="A0A136IKV6"/>
<feature type="domain" description="Single-strand DNA deaminase toxin A-like C-terminal" evidence="4">
    <location>
        <begin position="344"/>
        <end position="404"/>
    </location>
</feature>
<feature type="repeat" description="ANK" evidence="3">
    <location>
        <begin position="169"/>
        <end position="201"/>
    </location>
</feature>
<dbReference type="SMART" id="SM00248">
    <property type="entry name" value="ANK"/>
    <property type="match status" value="2"/>
</dbReference>
<dbReference type="InterPro" id="IPR002110">
    <property type="entry name" value="Ankyrin_rpt"/>
</dbReference>
<dbReference type="InterPro" id="IPR057517">
    <property type="entry name" value="SsdA-like_C"/>
</dbReference>
<name>A0A136IKV6_9PEZI</name>
<keyword evidence="1" id="KW-0677">Repeat</keyword>
<evidence type="ECO:0000313" key="6">
    <source>
        <dbReference type="Proteomes" id="UP000070501"/>
    </source>
</evidence>
<dbReference type="GO" id="GO:0005737">
    <property type="term" value="C:cytoplasm"/>
    <property type="evidence" value="ECO:0007669"/>
    <property type="project" value="TreeGrafter"/>
</dbReference>
<feature type="repeat" description="ANK" evidence="3">
    <location>
        <begin position="202"/>
        <end position="228"/>
    </location>
</feature>
<gene>
    <name evidence="5" type="ORF">Micbo1qcDRAFT_154035</name>
</gene>
<dbReference type="EMBL" id="KQ964278">
    <property type="protein sequence ID" value="KXJ85601.1"/>
    <property type="molecule type" value="Genomic_DNA"/>
</dbReference>
<dbReference type="InterPro" id="IPR050745">
    <property type="entry name" value="Multifunctional_regulatory"/>
</dbReference>
<dbReference type="STRING" id="196109.A0A136IKV6"/>
<dbReference type="PROSITE" id="PS50297">
    <property type="entry name" value="ANK_REP_REGION"/>
    <property type="match status" value="2"/>
</dbReference>
<evidence type="ECO:0000259" key="4">
    <source>
        <dbReference type="Pfam" id="PF24120"/>
    </source>
</evidence>
<evidence type="ECO:0000313" key="5">
    <source>
        <dbReference type="EMBL" id="KXJ85601.1"/>
    </source>
</evidence>
<dbReference type="Pfam" id="PF24120">
    <property type="entry name" value="SsdA_C"/>
    <property type="match status" value="1"/>
</dbReference>
<organism evidence="5 6">
    <name type="scientific">Microdochium bolleyi</name>
    <dbReference type="NCBI Taxonomy" id="196109"/>
    <lineage>
        <taxon>Eukaryota</taxon>
        <taxon>Fungi</taxon>
        <taxon>Dikarya</taxon>
        <taxon>Ascomycota</taxon>
        <taxon>Pezizomycotina</taxon>
        <taxon>Sordariomycetes</taxon>
        <taxon>Xylariomycetidae</taxon>
        <taxon>Xylariales</taxon>
        <taxon>Microdochiaceae</taxon>
        <taxon>Microdochium</taxon>
    </lineage>
</organism>
<proteinExistence type="predicted"/>
<keyword evidence="2 3" id="KW-0040">ANK repeat</keyword>
<dbReference type="PROSITE" id="PS50088">
    <property type="entry name" value="ANK_REPEAT"/>
    <property type="match status" value="2"/>
</dbReference>
<keyword evidence="6" id="KW-1185">Reference proteome</keyword>